<name>A0A7X5EZP8_9HYPH</name>
<proteinExistence type="inferred from homology"/>
<feature type="binding site" evidence="3">
    <location>
        <position position="17"/>
    </location>
    <ligand>
        <name>a divalent metal cation</name>
        <dbReference type="ChEBI" id="CHEBI:60240"/>
    </ligand>
</feature>
<dbReference type="PANTHER" id="PTHR10907:SF47">
    <property type="entry name" value="REGUCALCIN"/>
    <property type="match status" value="1"/>
</dbReference>
<dbReference type="InterPro" id="IPR011042">
    <property type="entry name" value="6-blade_b-propeller_TolB-like"/>
</dbReference>
<protein>
    <submittedName>
        <fullName evidence="5">SMP-30/gluconolactonase/LRE family protein</fullName>
    </submittedName>
</protein>
<keyword evidence="6" id="KW-1185">Reference proteome</keyword>
<accession>A0A7X5EZP8</accession>
<feature type="active site" description="Proton donor/acceptor" evidence="2">
    <location>
        <position position="200"/>
    </location>
</feature>
<evidence type="ECO:0000256" key="1">
    <source>
        <dbReference type="ARBA" id="ARBA00008853"/>
    </source>
</evidence>
<dbReference type="EMBL" id="JAABLQ010000001">
    <property type="protein sequence ID" value="NBN77105.1"/>
    <property type="molecule type" value="Genomic_DNA"/>
</dbReference>
<feature type="domain" description="SMP-30/Gluconolactonase/LRE-like region" evidence="4">
    <location>
        <begin position="15"/>
        <end position="258"/>
    </location>
</feature>
<dbReference type="PANTHER" id="PTHR10907">
    <property type="entry name" value="REGUCALCIN"/>
    <property type="match status" value="1"/>
</dbReference>
<dbReference type="PRINTS" id="PR01790">
    <property type="entry name" value="SMP30FAMILY"/>
</dbReference>
<dbReference type="AlphaFoldDB" id="A0A7X5EZP8"/>
<keyword evidence="3" id="KW-0862">Zinc</keyword>
<feature type="binding site" evidence="3">
    <location>
        <position position="200"/>
    </location>
    <ligand>
        <name>a divalent metal cation</name>
        <dbReference type="ChEBI" id="CHEBI:60240"/>
    </ligand>
</feature>
<evidence type="ECO:0000259" key="4">
    <source>
        <dbReference type="Pfam" id="PF08450"/>
    </source>
</evidence>
<gene>
    <name evidence="5" type="ORF">GWI72_02360</name>
</gene>
<dbReference type="InterPro" id="IPR013658">
    <property type="entry name" value="SGL"/>
</dbReference>
<dbReference type="Pfam" id="PF08450">
    <property type="entry name" value="SGL"/>
    <property type="match status" value="1"/>
</dbReference>
<organism evidence="5 6">
    <name type="scientific">Pannonibacter tanglangensis</name>
    <dbReference type="NCBI Taxonomy" id="2750084"/>
    <lineage>
        <taxon>Bacteria</taxon>
        <taxon>Pseudomonadati</taxon>
        <taxon>Pseudomonadota</taxon>
        <taxon>Alphaproteobacteria</taxon>
        <taxon>Hyphomicrobiales</taxon>
        <taxon>Stappiaceae</taxon>
        <taxon>Pannonibacter</taxon>
    </lineage>
</organism>
<evidence type="ECO:0000256" key="3">
    <source>
        <dbReference type="PIRSR" id="PIRSR605511-2"/>
    </source>
</evidence>
<comment type="caution">
    <text evidence="5">The sequence shown here is derived from an EMBL/GenBank/DDBJ whole genome shotgun (WGS) entry which is preliminary data.</text>
</comment>
<feature type="binding site" evidence="3">
    <location>
        <position position="150"/>
    </location>
    <ligand>
        <name>a divalent metal cation</name>
        <dbReference type="ChEBI" id="CHEBI:60240"/>
    </ligand>
</feature>
<dbReference type="RefSeq" id="WP_161707770.1">
    <property type="nucleotide sequence ID" value="NZ_JAABLQ010000001.1"/>
</dbReference>
<dbReference type="Gene3D" id="2.120.10.30">
    <property type="entry name" value="TolB, C-terminal domain"/>
    <property type="match status" value="1"/>
</dbReference>
<dbReference type="GO" id="GO:0005509">
    <property type="term" value="F:calcium ion binding"/>
    <property type="evidence" value="ECO:0007669"/>
    <property type="project" value="TreeGrafter"/>
</dbReference>
<dbReference type="GO" id="GO:0004341">
    <property type="term" value="F:gluconolactonase activity"/>
    <property type="evidence" value="ECO:0007669"/>
    <property type="project" value="TreeGrafter"/>
</dbReference>
<keyword evidence="3" id="KW-0479">Metal-binding</keyword>
<dbReference type="InterPro" id="IPR005511">
    <property type="entry name" value="SMP-30"/>
</dbReference>
<sequence length="294" mass="31763">MSLAFTCLIDGRYDLGECPTWDADTGTLYFANIKGRTIHAYDWASRTLRASWTFARDVGSFGLCRDGRLIVAVWDEVVLFDMATGTSEVIARIEADLPHTRLNDGKVGPDGAFWVGTMDLRSPREPVASLYRVAHDGSVRHVTGDLRVSNGLAWSPDGKTLYHADSGPGWIDSWDFDAATGEASNRRRFAQLTNETGRPDGGTVDAAGNYWSAGVSAGILNCFAPDGSLTGAHPMPVPRPTMPCFCGPDLEDLVVTSLRPDDAAALEAYPRSGSLFHTRPGVRGLPADRFGPLD</sequence>
<evidence type="ECO:0000313" key="5">
    <source>
        <dbReference type="EMBL" id="NBN77105.1"/>
    </source>
</evidence>
<comment type="similarity">
    <text evidence="1">Belongs to the SMP-30/CGR1 family.</text>
</comment>
<dbReference type="GO" id="GO:0019853">
    <property type="term" value="P:L-ascorbic acid biosynthetic process"/>
    <property type="evidence" value="ECO:0007669"/>
    <property type="project" value="TreeGrafter"/>
</dbReference>
<feature type="binding site" evidence="3">
    <location>
        <position position="103"/>
    </location>
    <ligand>
        <name>substrate</name>
    </ligand>
</feature>
<reference evidence="6" key="1">
    <citation type="submission" date="2020-01" db="EMBL/GenBank/DDBJ databases">
        <authorList>
            <person name="Fang Y."/>
            <person name="Sun R."/>
            <person name="Nie L."/>
            <person name="He J."/>
            <person name="Hao L."/>
            <person name="Wang L."/>
            <person name="Su S."/>
            <person name="Lv E."/>
            <person name="Zhang Z."/>
            <person name="Xie R."/>
            <person name="Liu H."/>
        </authorList>
    </citation>
    <scope>NUCLEOTIDE SEQUENCE [LARGE SCALE GENOMIC DNA]</scope>
    <source>
        <strain evidence="6">XCT-53</strain>
    </source>
</reference>
<evidence type="ECO:0000256" key="2">
    <source>
        <dbReference type="PIRSR" id="PIRSR605511-1"/>
    </source>
</evidence>
<dbReference type="Proteomes" id="UP000586722">
    <property type="component" value="Unassembled WGS sequence"/>
</dbReference>
<feature type="binding site" evidence="3">
    <location>
        <position position="101"/>
    </location>
    <ligand>
        <name>substrate</name>
    </ligand>
</feature>
<dbReference type="SUPFAM" id="SSF63829">
    <property type="entry name" value="Calcium-dependent phosphotriesterase"/>
    <property type="match status" value="1"/>
</dbReference>
<evidence type="ECO:0000313" key="6">
    <source>
        <dbReference type="Proteomes" id="UP000586722"/>
    </source>
</evidence>
<comment type="cofactor">
    <cofactor evidence="3">
        <name>Zn(2+)</name>
        <dbReference type="ChEBI" id="CHEBI:29105"/>
    </cofactor>
    <text evidence="3">Binds 1 divalent metal cation per subunit.</text>
</comment>